<sequence length="2711" mass="306755">MVGKNDMQQQSRFAECGELVLQKLFLDFVRVADKRIINSTRDAESLHRQFLRGRDTEFDRLLTALGQMAEYCLSSVIRHAFDWRLTKLESEERRTRQGVEFIFCHLLIETLKQLNVHPIPERDINTILNLAFEQFESEQADPKICELYAEALGVVSEHRHPQVRQRFLAELRNLRHKAVNFSKSETILNGMKYFKVKMYPIEDFTESINFLKELGDYFHDAIDNKDPKLQMCLAKITSEILEPLAENINNEVNVPVLRHFVDSLYPSVLELAKRKNFQNFTWVARLVQLLLAVSQKQFFLNHWSIFLQCCLSIVKTKTTATVSLECVSRLVWVYCIRHGHADANATTTSRLTLITKTLFPVGARHTIPKNQQSIHFVRILSYIASIKLELAMATIEDLLGVAANKTTNPERVQICVERQRIGLRAFVAIANSFQQREKPKLPPTTYRPSGNTIRGKNKFLHTPLFDEQARLAGLDKYLPTVQRALWQLMLTLHNHVGYDYLITKSQKFEDISQEKIDLLTLCVSAIPRILPEGFRSYKNRSQILRIISQLTIHQSSMVVEQALRSLDGIITELPEYREDVIAIYCTFILTEIHDSHEMSIDTAVTHLTGLVEKWTEVHATSNNSDCPSILDRVDGFCLFLMANNAESVRLSSVNLIKSVVGLSDTLGLQNPRLLHILNECSIRKMNIESLRAMIGKYASCRAEEWRDKLDEIIQFIWANSTQVVPHKRNQSKNFSLILYFAYLDTFERIRCGPWETLAAGNMTVPFIGSGSRSRAQPSASGYLQQWGNYLLASLASTPVFGSREATSHPTGTADWMTCSALINASKTPDALFKWILDSLQNTSESAKKELITTCLARTSIEAIDLLLQELKLSEAAPSSRRKNKRDRQRFQTAKVMAELAELGKLATEVKSGGEIDVPIRDEVVDYAINCYEYFQGVNLEQDYSEDRDQRKFNFIRLLIGLIRNCPESHRKHLFTTEIRSKMASLFGTWCPSLASDLNQLSCMALIGRCSILLAGTVELDPRFSAWLSRLLLLEENEQIKSAISQISAVKCFKSIDALIIEFVSALLRANNDQLFEFSSELMRRCYQADAELVNRRALLALASVVGSEGWDRMDALQREQMTRMKVPLLVLAMANMSNDNSQVAQASQLFVQVLAKHCSKEGKVIESTSPEKYPEILATELVDLAFPILTEIFLRLQNRGAENFREDLVDPKIGQIDNSLNFFYEARLLSLLLHWLRKLQLDNCSSKESLFIINNLLFCTYTFSRRHPVVTREVWFALCQNEQNAMIVIYSICAMARLDNLDQTVVDLFQDVMAEITYASPSAFEYLITSLNNHGPVPYNVQRLVGKPSWIVKKVKSDSPNGSVNSAKIEGSIGASRNRRTLTASSVDFGSKKQTSIRDRAPSHKELFYNQEDDSTRLESKHVNFERSYLPFAKLLPDHFYSTKASLGSICLLFVPRLLDDRRRCHDSLSSTIPSILVASILYLDSNVSDIREAARLSLLAIAHRQLVSSELSEGARVLLQQLEQRGQLLLDAYDSGYHTSSTSSIIADLPSPASIQSVLTNASCSSSQSSLTMMHFLCTTRKFWIKELASPSFLPSSLRSSAQLKNLTESLINVFGNDLKSKLGDLAIVSAISSPSHPITCRAVQLYRSLQIKITERTLNKMISRVSEIVSDPHEEKQAAVLEILDLFYQDVKLRNKISEKGLKDFSDSGSATVPKSHFREKSGHRRSGSIFGNDFKAEQSKLECKSTSTGAITSTGKSSYVVLADERNELDDDDARILSIFLQVGIALLHSDFEHEYRMAVKLISQINQIVPIRLLVHWCKRQNIDPAKDLQKMLWKGLVKEKDFSYDAVDLDIEVYQVLTELLPSSPSLGQFGFSLQLSSLMPRLYENFVKLNPQDINAARRTGLVIKLILSQSPSDSSSLKTPAQIEAGQNLEKIMRMYAKTEYKNGNATWLSAACKYLHEFDPNAINEQLDFYLSLIDSRDCASWLCAGSAAIIRYLLENCLNSHYPPPSLNNVICSLTKIVQQPHKAKISPALIENSLSALQSIVARAATLFSPGDSRSSSPVYSNLMPGRVLDFEIDYNEVEELRRPLIHWKRNPTGREVRKKLRYIAHNSIMSNSKITCRAPSTNNISAKGDYIDSDQGTGLIKGNNLASSVSESNAAMSTEEGHEEESKTTGEQFDSQIMNHFDFLYDDSTAGNTVDYLYEYDDFTSDPKPFSPRNDSAADTERENDLKDIEDKEENDDEIDLRYPSESDNKIDMIDLRPGNSNSQEDSDPVLMKTVKHKKKKEERRRRERLLEMMESDANKTLSVHRTKKVSTSSHATTRPLSSMSESNFSELDLPWCSTLPLSPSLKHRWQKLIDKGDNSAALPLFPNIWNALRASTNWILSSTREQMASPSTSSVIVEIDKRFREICQVMNDLCPSILFATANAINEEMTRTLALGISKLSHGLENFAIHDTNTRNCMDYMNSKDLAKQLEYCKLLYSTLFQLNQILMEYDEITRQVYNGRNASYPDLSRKISALMSFFENCFQSHPDLKHFELQSPDPQEVAGCAEMRDVGGVLEIVQKYGKSTGAASPESGAFFALASSCFIGICGGGMPDLVRTARWQQLDAGSKFQLISSRLLEVDRFIKIQIRKAEQESRSGSRRGRRQSSTNSFVQSRISGEDVDTENSTSLYSRSLNNDQITKDGKEKRKKRRPNIHRRTSF</sequence>
<feature type="domain" description="Cell morphogenesis protein N-terminal" evidence="2">
    <location>
        <begin position="99"/>
        <end position="614"/>
    </location>
</feature>
<evidence type="ECO:0000259" key="3">
    <source>
        <dbReference type="Pfam" id="PF14225"/>
    </source>
</evidence>
<dbReference type="InterPro" id="IPR016024">
    <property type="entry name" value="ARM-type_fold"/>
</dbReference>
<dbReference type="InterPro" id="IPR039867">
    <property type="entry name" value="Furry/Tao3/Mor2"/>
</dbReference>
<evidence type="ECO:0000313" key="4">
    <source>
        <dbReference type="EMBL" id="CBY19391.1"/>
    </source>
</evidence>
<dbReference type="Pfam" id="PF14222">
    <property type="entry name" value="MOR2-PAG1_N"/>
    <property type="match status" value="1"/>
</dbReference>
<feature type="compositionally biased region" description="Basic residues" evidence="1">
    <location>
        <begin position="1718"/>
        <end position="1729"/>
    </location>
</feature>
<keyword evidence="5" id="KW-1185">Reference proteome</keyword>
<dbReference type="InterPro" id="IPR025614">
    <property type="entry name" value="Cell_morpho_N"/>
</dbReference>
<reference evidence="4" key="1">
    <citation type="journal article" date="2010" name="Science">
        <title>Plasticity of animal genome architecture unmasked by rapid evolution of a pelagic tunicate.</title>
        <authorList>
            <person name="Denoeud F."/>
            <person name="Henriet S."/>
            <person name="Mungpakdee S."/>
            <person name="Aury J.M."/>
            <person name="Da Silva C."/>
            <person name="Brinkmann H."/>
            <person name="Mikhaleva J."/>
            <person name="Olsen L.C."/>
            <person name="Jubin C."/>
            <person name="Canestro C."/>
            <person name="Bouquet J.M."/>
            <person name="Danks G."/>
            <person name="Poulain J."/>
            <person name="Campsteijn C."/>
            <person name="Adamski M."/>
            <person name="Cross I."/>
            <person name="Yadetie F."/>
            <person name="Muffato M."/>
            <person name="Louis A."/>
            <person name="Butcher S."/>
            <person name="Tsagkogeorga G."/>
            <person name="Konrad A."/>
            <person name="Singh S."/>
            <person name="Jensen M.F."/>
            <person name="Cong E.H."/>
            <person name="Eikeseth-Otteraa H."/>
            <person name="Noel B."/>
            <person name="Anthouard V."/>
            <person name="Porcel B.M."/>
            <person name="Kachouri-Lafond R."/>
            <person name="Nishino A."/>
            <person name="Ugolini M."/>
            <person name="Chourrout P."/>
            <person name="Nishida H."/>
            <person name="Aasland R."/>
            <person name="Huzurbazar S."/>
            <person name="Westhof E."/>
            <person name="Delsuc F."/>
            <person name="Lehrach H."/>
            <person name="Reinhardt R."/>
            <person name="Weissenbach J."/>
            <person name="Roy S.W."/>
            <person name="Artiguenave F."/>
            <person name="Postlethwait J.H."/>
            <person name="Manak J.R."/>
            <person name="Thompson E.M."/>
            <person name="Jaillon O."/>
            <person name="Du Pasquier L."/>
            <person name="Boudinot P."/>
            <person name="Liberles D.A."/>
            <person name="Volff J.N."/>
            <person name="Philippe H."/>
            <person name="Lenhard B."/>
            <person name="Roest Crollius H."/>
            <person name="Wincker P."/>
            <person name="Chourrout D."/>
        </authorList>
    </citation>
    <scope>NUCLEOTIDE SEQUENCE [LARGE SCALE GENOMIC DNA]</scope>
</reference>
<dbReference type="PANTHER" id="PTHR12295">
    <property type="entry name" value="FURRY-RELATED"/>
    <property type="match status" value="1"/>
</dbReference>
<feature type="compositionally biased region" description="Basic and acidic residues" evidence="1">
    <location>
        <begin position="2230"/>
        <end position="2241"/>
    </location>
</feature>
<dbReference type="InParanoid" id="E4XE02"/>
<dbReference type="GO" id="GO:0030427">
    <property type="term" value="C:site of polarized growth"/>
    <property type="evidence" value="ECO:0007669"/>
    <property type="project" value="TreeGrafter"/>
</dbReference>
<feature type="region of interest" description="Disordered" evidence="1">
    <location>
        <begin position="1708"/>
        <end position="1732"/>
    </location>
</feature>
<dbReference type="EMBL" id="FN653040">
    <property type="protein sequence ID" value="CBY19391.1"/>
    <property type="molecule type" value="Genomic_DNA"/>
</dbReference>
<evidence type="ECO:0000313" key="5">
    <source>
        <dbReference type="Proteomes" id="UP000001307"/>
    </source>
</evidence>
<feature type="region of interest" description="Disordered" evidence="1">
    <location>
        <begin position="2214"/>
        <end position="2280"/>
    </location>
</feature>
<feature type="domain" description="Cell morphogenesis protein C-terminal" evidence="3">
    <location>
        <begin position="1788"/>
        <end position="2002"/>
    </location>
</feature>
<evidence type="ECO:0000259" key="2">
    <source>
        <dbReference type="Pfam" id="PF14222"/>
    </source>
</evidence>
<feature type="compositionally biased region" description="Basic residues" evidence="1">
    <location>
        <begin position="2697"/>
        <end position="2711"/>
    </location>
</feature>
<dbReference type="PANTHER" id="PTHR12295:SF30">
    <property type="entry name" value="PROTEIN FURRY"/>
    <property type="match status" value="1"/>
</dbReference>
<dbReference type="Pfam" id="PF14225">
    <property type="entry name" value="MOR2-PAG1_C"/>
    <property type="match status" value="1"/>
</dbReference>
<organism evidence="4">
    <name type="scientific">Oikopleura dioica</name>
    <name type="common">Tunicate</name>
    <dbReference type="NCBI Taxonomy" id="34765"/>
    <lineage>
        <taxon>Eukaryota</taxon>
        <taxon>Metazoa</taxon>
        <taxon>Chordata</taxon>
        <taxon>Tunicata</taxon>
        <taxon>Appendicularia</taxon>
        <taxon>Copelata</taxon>
        <taxon>Oikopleuridae</taxon>
        <taxon>Oikopleura</taxon>
    </lineage>
</organism>
<feature type="compositionally biased region" description="Basic and acidic residues" evidence="1">
    <location>
        <begin position="2251"/>
        <end position="2266"/>
    </location>
</feature>
<evidence type="ECO:0000256" key="1">
    <source>
        <dbReference type="SAM" id="MobiDB-lite"/>
    </source>
</evidence>
<dbReference type="SUPFAM" id="SSF48371">
    <property type="entry name" value="ARM repeat"/>
    <property type="match status" value="1"/>
</dbReference>
<dbReference type="GO" id="GO:0000902">
    <property type="term" value="P:cell morphogenesis"/>
    <property type="evidence" value="ECO:0007669"/>
    <property type="project" value="InterPro"/>
</dbReference>
<proteinExistence type="predicted"/>
<feature type="region of interest" description="Disordered" evidence="1">
    <location>
        <begin position="2642"/>
        <end position="2711"/>
    </location>
</feature>
<dbReference type="OrthoDB" id="6287725at2759"/>
<dbReference type="Proteomes" id="UP000001307">
    <property type="component" value="Unassembled WGS sequence"/>
</dbReference>
<feature type="compositionally biased region" description="Polar residues" evidence="1">
    <location>
        <begin position="2675"/>
        <end position="2689"/>
    </location>
</feature>
<dbReference type="InterPro" id="IPR025481">
    <property type="entry name" value="Cell_Morphogen_C"/>
</dbReference>
<accession>E4XE02</accession>
<feature type="compositionally biased region" description="Polar residues" evidence="1">
    <location>
        <begin position="2321"/>
        <end position="2334"/>
    </location>
</feature>
<dbReference type="GO" id="GO:0005938">
    <property type="term" value="C:cell cortex"/>
    <property type="evidence" value="ECO:0007669"/>
    <property type="project" value="TreeGrafter"/>
</dbReference>
<feature type="region of interest" description="Disordered" evidence="1">
    <location>
        <begin position="2311"/>
        <end position="2334"/>
    </location>
</feature>
<protein>
    <submittedName>
        <fullName evidence="4">Uncharacterized protein</fullName>
    </submittedName>
</protein>
<name>E4XE02_OIKDI</name>
<gene>
    <name evidence="4" type="ORF">GSOID_T00008402001</name>
</gene>
<feature type="region of interest" description="Disordered" evidence="1">
    <location>
        <begin position="2160"/>
        <end position="2181"/>
    </location>
</feature>
<dbReference type="GO" id="GO:0031175">
    <property type="term" value="P:neuron projection development"/>
    <property type="evidence" value="ECO:0007669"/>
    <property type="project" value="TreeGrafter"/>
</dbReference>